<reference evidence="1" key="1">
    <citation type="submission" date="2020-08" db="EMBL/GenBank/DDBJ databases">
        <title>Multicomponent nature underlies the extraordinary mechanical properties of spider dragline silk.</title>
        <authorList>
            <person name="Kono N."/>
            <person name="Nakamura H."/>
            <person name="Mori M."/>
            <person name="Yoshida Y."/>
            <person name="Ohtoshi R."/>
            <person name="Malay A.D."/>
            <person name="Moran D.A.P."/>
            <person name="Tomita M."/>
            <person name="Numata K."/>
            <person name="Arakawa K."/>
        </authorList>
    </citation>
    <scope>NUCLEOTIDE SEQUENCE</scope>
</reference>
<dbReference type="AlphaFoldDB" id="A0A8X6UED7"/>
<accession>A0A8X6UED7</accession>
<dbReference type="Proteomes" id="UP000887013">
    <property type="component" value="Unassembled WGS sequence"/>
</dbReference>
<dbReference type="EMBL" id="BMAW01123059">
    <property type="protein sequence ID" value="GFU01608.1"/>
    <property type="molecule type" value="Genomic_DNA"/>
</dbReference>
<comment type="caution">
    <text evidence="1">The sequence shown here is derived from an EMBL/GenBank/DDBJ whole genome shotgun (WGS) entry which is preliminary data.</text>
</comment>
<evidence type="ECO:0000313" key="2">
    <source>
        <dbReference type="Proteomes" id="UP000887013"/>
    </source>
</evidence>
<sequence>MENLWTPDDGFLDQIASDVTGFPLKEHRPTTIFETPDNCAICTQTMHWAEKT</sequence>
<proteinExistence type="predicted"/>
<name>A0A8X6UED7_NEPPI</name>
<keyword evidence="2" id="KW-1185">Reference proteome</keyword>
<protein>
    <submittedName>
        <fullName evidence="1">Uncharacterized protein</fullName>
    </submittedName>
</protein>
<gene>
    <name evidence="1" type="ORF">NPIL_286321</name>
</gene>
<organism evidence="1 2">
    <name type="scientific">Nephila pilipes</name>
    <name type="common">Giant wood spider</name>
    <name type="synonym">Nephila maculata</name>
    <dbReference type="NCBI Taxonomy" id="299642"/>
    <lineage>
        <taxon>Eukaryota</taxon>
        <taxon>Metazoa</taxon>
        <taxon>Ecdysozoa</taxon>
        <taxon>Arthropoda</taxon>
        <taxon>Chelicerata</taxon>
        <taxon>Arachnida</taxon>
        <taxon>Araneae</taxon>
        <taxon>Araneomorphae</taxon>
        <taxon>Entelegynae</taxon>
        <taxon>Araneoidea</taxon>
        <taxon>Nephilidae</taxon>
        <taxon>Nephila</taxon>
    </lineage>
</organism>
<evidence type="ECO:0000313" key="1">
    <source>
        <dbReference type="EMBL" id="GFU01608.1"/>
    </source>
</evidence>
<feature type="non-terminal residue" evidence="1">
    <location>
        <position position="52"/>
    </location>
</feature>